<reference evidence="3" key="1">
    <citation type="submission" date="2016-10" db="EMBL/GenBank/DDBJ databases">
        <authorList>
            <person name="Varghese N."/>
            <person name="Submissions S."/>
        </authorList>
    </citation>
    <scope>NUCLEOTIDE SEQUENCE [LARGE SCALE GENOMIC DNA]</scope>
    <source>
        <strain evidence="3">PL19</strain>
    </source>
</reference>
<proteinExistence type="predicted"/>
<dbReference type="EMBL" id="FOSG01000020">
    <property type="protein sequence ID" value="SFL49687.1"/>
    <property type="molecule type" value="Genomic_DNA"/>
</dbReference>
<evidence type="ECO:0000313" key="3">
    <source>
        <dbReference type="Proteomes" id="UP000198928"/>
    </source>
</evidence>
<gene>
    <name evidence="2" type="ORF">SAMN05192584_12013</name>
</gene>
<evidence type="ECO:0000313" key="2">
    <source>
        <dbReference type="EMBL" id="SFL49687.1"/>
    </source>
</evidence>
<protein>
    <submittedName>
        <fullName evidence="2">Uncharacterized protein</fullName>
    </submittedName>
</protein>
<accession>A0A1I4I6I2</accession>
<organism evidence="2 3">
    <name type="scientific">Streptomyces pini</name>
    <dbReference type="NCBI Taxonomy" id="1520580"/>
    <lineage>
        <taxon>Bacteria</taxon>
        <taxon>Bacillati</taxon>
        <taxon>Actinomycetota</taxon>
        <taxon>Actinomycetes</taxon>
        <taxon>Kitasatosporales</taxon>
        <taxon>Streptomycetaceae</taxon>
        <taxon>Streptomyces</taxon>
    </lineage>
</organism>
<evidence type="ECO:0000256" key="1">
    <source>
        <dbReference type="SAM" id="MobiDB-lite"/>
    </source>
</evidence>
<keyword evidence="3" id="KW-1185">Reference proteome</keyword>
<dbReference type="Proteomes" id="UP000198928">
    <property type="component" value="Unassembled WGS sequence"/>
</dbReference>
<feature type="region of interest" description="Disordered" evidence="1">
    <location>
        <begin position="34"/>
        <end position="60"/>
    </location>
</feature>
<name>A0A1I4I6I2_9ACTN</name>
<dbReference type="AlphaFoldDB" id="A0A1I4I6I2"/>
<sequence>MSKPCHRSRPPDGFRALAARFNHEGLPGVVDALSDCPKIPRPPPAGPYRGASRRAAREDM</sequence>